<evidence type="ECO:0000313" key="1">
    <source>
        <dbReference type="EMBL" id="ABE29893.1"/>
    </source>
</evidence>
<evidence type="ECO:0000313" key="2">
    <source>
        <dbReference type="Proteomes" id="UP000001817"/>
    </source>
</evidence>
<dbReference type="OrthoDB" id="9979205at2"/>
<organism evidence="1 2">
    <name type="scientific">Paraburkholderia xenovorans (strain LB400)</name>
    <dbReference type="NCBI Taxonomy" id="266265"/>
    <lineage>
        <taxon>Bacteria</taxon>
        <taxon>Pseudomonadati</taxon>
        <taxon>Pseudomonadota</taxon>
        <taxon>Betaproteobacteria</taxon>
        <taxon>Burkholderiales</taxon>
        <taxon>Burkholderiaceae</taxon>
        <taxon>Paraburkholderia</taxon>
    </lineage>
</organism>
<dbReference type="KEGG" id="bxb:DR64_772"/>
<name>Q141U6_PARXL</name>
<dbReference type="Proteomes" id="UP000001817">
    <property type="component" value="Chromosome 1"/>
</dbReference>
<accession>Q141U6</accession>
<dbReference type="RefSeq" id="WP_011487607.1">
    <property type="nucleotide sequence ID" value="NC_007951.1"/>
</dbReference>
<dbReference type="EMBL" id="CP000270">
    <property type="protein sequence ID" value="ABE29893.1"/>
    <property type="molecule type" value="Genomic_DNA"/>
</dbReference>
<keyword evidence="2" id="KW-1185">Reference proteome</keyword>
<protein>
    <submittedName>
        <fullName evidence="1">Uncharacterized protein</fullName>
    </submittedName>
</protein>
<sequence length="101" mass="11332">MDNKDDETSATPTPIEQLTFRLTLCEAEVRAQNAMIRALIACHSHPDLLEEAFARCCERGISNALQSPSSDASIFAFEHFQSAWEEFLHPLAQAARDRPRS</sequence>
<reference evidence="1 2" key="1">
    <citation type="journal article" date="2006" name="Proc. Natl. Acad. Sci. U.S.A.">
        <title>Burkholderia xenovorans LB400 harbors a multi-replicon, 9.73-Mbp genome shaped for versatility.</title>
        <authorList>
            <person name="Chain P.S."/>
            <person name="Denef V.J."/>
            <person name="Konstantinidis K.T."/>
            <person name="Vergez L.M."/>
            <person name="Agullo L."/>
            <person name="Reyes V.L."/>
            <person name="Hauser L."/>
            <person name="Cordova M."/>
            <person name="Gomez L."/>
            <person name="Gonzalez M."/>
            <person name="Land M."/>
            <person name="Lao V."/>
            <person name="Larimer F."/>
            <person name="LiPuma J.J."/>
            <person name="Mahenthiralingam E."/>
            <person name="Malfatti S.A."/>
            <person name="Marx C.J."/>
            <person name="Parnell J.J."/>
            <person name="Ramette A."/>
            <person name="Richardson P."/>
            <person name="Seeger M."/>
            <person name="Smith D."/>
            <person name="Spilker T."/>
            <person name="Sul W.J."/>
            <person name="Tsoi T.V."/>
            <person name="Ulrich L.E."/>
            <person name="Zhulin I.B."/>
            <person name="Tiedje J.M."/>
        </authorList>
    </citation>
    <scope>NUCLEOTIDE SEQUENCE [LARGE SCALE GENOMIC DNA]</scope>
    <source>
        <strain evidence="1 2">LB400</strain>
    </source>
</reference>
<gene>
    <name evidence="1" type="ORF">Bxe_A3086</name>
</gene>
<proteinExistence type="predicted"/>
<dbReference type="AlphaFoldDB" id="Q141U6"/>
<dbReference type="KEGG" id="bxe:Bxe_A3086"/>